<feature type="region of interest" description="Disordered" evidence="1">
    <location>
        <begin position="1"/>
        <end position="25"/>
    </location>
</feature>
<organism evidence="2">
    <name type="scientific">Rhizophora mucronata</name>
    <name type="common">Asiatic mangrove</name>
    <dbReference type="NCBI Taxonomy" id="61149"/>
    <lineage>
        <taxon>Eukaryota</taxon>
        <taxon>Viridiplantae</taxon>
        <taxon>Streptophyta</taxon>
        <taxon>Embryophyta</taxon>
        <taxon>Tracheophyta</taxon>
        <taxon>Spermatophyta</taxon>
        <taxon>Magnoliopsida</taxon>
        <taxon>eudicotyledons</taxon>
        <taxon>Gunneridae</taxon>
        <taxon>Pentapetalae</taxon>
        <taxon>rosids</taxon>
        <taxon>fabids</taxon>
        <taxon>Malpighiales</taxon>
        <taxon>Rhizophoraceae</taxon>
        <taxon>Rhizophora</taxon>
    </lineage>
</organism>
<accession>A0A2P2JZE3</accession>
<evidence type="ECO:0000313" key="2">
    <source>
        <dbReference type="EMBL" id="MBW98830.1"/>
    </source>
</evidence>
<proteinExistence type="predicted"/>
<evidence type="ECO:0000256" key="1">
    <source>
        <dbReference type="SAM" id="MobiDB-lite"/>
    </source>
</evidence>
<sequence>MVQFVISSESIAPRSPKRAPEAPTEMLPLIKREESTLPPNPDKRYINPMRAAICYNRHQILVQLLLKTEIQI</sequence>
<protein>
    <submittedName>
        <fullName evidence="2">Uncharacterized protein</fullName>
    </submittedName>
</protein>
<dbReference type="AlphaFoldDB" id="A0A2P2JZE3"/>
<feature type="compositionally biased region" description="Polar residues" evidence="1">
    <location>
        <begin position="1"/>
        <end position="10"/>
    </location>
</feature>
<dbReference type="EMBL" id="GGEC01018347">
    <property type="protein sequence ID" value="MBW98830.1"/>
    <property type="molecule type" value="Transcribed_RNA"/>
</dbReference>
<name>A0A2P2JZE3_RHIMU</name>
<reference evidence="2" key="1">
    <citation type="submission" date="2018-02" db="EMBL/GenBank/DDBJ databases">
        <title>Rhizophora mucronata_Transcriptome.</title>
        <authorList>
            <person name="Meera S.P."/>
            <person name="Sreeshan A."/>
            <person name="Augustine A."/>
        </authorList>
    </citation>
    <scope>NUCLEOTIDE SEQUENCE</scope>
    <source>
        <tissue evidence="2">Leaf</tissue>
    </source>
</reference>